<evidence type="ECO:0000313" key="3">
    <source>
        <dbReference type="EMBL" id="KAK8875828.1"/>
    </source>
</evidence>
<dbReference type="EMBL" id="JAPFFF010000074">
    <property type="protein sequence ID" value="KAK8835810.1"/>
    <property type="molecule type" value="Genomic_DNA"/>
</dbReference>
<comment type="caution">
    <text evidence="1">The sequence shown here is derived from an EMBL/GenBank/DDBJ whole genome shotgun (WGS) entry which is preliminary data.</text>
</comment>
<sequence>MEANRVYQSINKFIDFIHSKYNQVVEVNCFFECDDAFKNQFEQICVKVLFIKIIDESRKIIYLNLKQIEKLFDGELIVNFPQNNKRKLSKRNGLMYVLVIDAKPRTITKDEETFKYYLSYTTECNNKKNVEKIRKQTMTEYREDDIDESAFN</sequence>
<organism evidence="1 4">
    <name type="scientific">Tritrichomonas musculus</name>
    <dbReference type="NCBI Taxonomy" id="1915356"/>
    <lineage>
        <taxon>Eukaryota</taxon>
        <taxon>Metamonada</taxon>
        <taxon>Parabasalia</taxon>
        <taxon>Tritrichomonadida</taxon>
        <taxon>Tritrichomonadidae</taxon>
        <taxon>Tritrichomonas</taxon>
    </lineage>
</organism>
<proteinExistence type="predicted"/>
<protein>
    <submittedName>
        <fullName evidence="1">Uncharacterized protein</fullName>
    </submittedName>
</protein>
<evidence type="ECO:0000313" key="2">
    <source>
        <dbReference type="EMBL" id="KAK8837167.1"/>
    </source>
</evidence>
<reference evidence="1 4" key="1">
    <citation type="submission" date="2024-04" db="EMBL/GenBank/DDBJ databases">
        <title>Tritrichomonas musculus Genome.</title>
        <authorList>
            <person name="Alves-Ferreira E."/>
            <person name="Grigg M."/>
            <person name="Lorenzi H."/>
            <person name="Galac M."/>
        </authorList>
    </citation>
    <scope>NUCLEOTIDE SEQUENCE [LARGE SCALE GENOMIC DNA]</scope>
    <source>
        <strain evidence="1 4">EAF2021</strain>
    </source>
</reference>
<gene>
    <name evidence="3" type="ORF">M9Y10_006003</name>
    <name evidence="2" type="ORF">M9Y10_036896</name>
    <name evidence="1" type="ORF">M9Y10_040499</name>
</gene>
<name>A0ABR2GPD7_9EUKA</name>
<evidence type="ECO:0000313" key="1">
    <source>
        <dbReference type="EMBL" id="KAK8835810.1"/>
    </source>
</evidence>
<keyword evidence="4" id="KW-1185">Reference proteome</keyword>
<dbReference type="EMBL" id="JAPFFF010000061">
    <property type="protein sequence ID" value="KAK8837167.1"/>
    <property type="molecule type" value="Genomic_DNA"/>
</dbReference>
<dbReference type="EMBL" id="JAPFFF010000012">
    <property type="protein sequence ID" value="KAK8875828.1"/>
    <property type="molecule type" value="Genomic_DNA"/>
</dbReference>
<dbReference type="Proteomes" id="UP001470230">
    <property type="component" value="Unassembled WGS sequence"/>
</dbReference>
<evidence type="ECO:0000313" key="4">
    <source>
        <dbReference type="Proteomes" id="UP001470230"/>
    </source>
</evidence>
<accession>A0ABR2GPD7</accession>